<dbReference type="Pfam" id="PF16035">
    <property type="entry name" value="Chalcone_2"/>
    <property type="match status" value="1"/>
</dbReference>
<dbReference type="AlphaFoldDB" id="A0A8T2UQW5"/>
<dbReference type="InterPro" id="IPR036298">
    <property type="entry name" value="Chalcone_isomerase_sf"/>
</dbReference>
<organism evidence="3 4">
    <name type="scientific">Ceratopteris richardii</name>
    <name type="common">Triangle waterfern</name>
    <dbReference type="NCBI Taxonomy" id="49495"/>
    <lineage>
        <taxon>Eukaryota</taxon>
        <taxon>Viridiplantae</taxon>
        <taxon>Streptophyta</taxon>
        <taxon>Embryophyta</taxon>
        <taxon>Tracheophyta</taxon>
        <taxon>Polypodiopsida</taxon>
        <taxon>Polypodiidae</taxon>
        <taxon>Polypodiales</taxon>
        <taxon>Pteridineae</taxon>
        <taxon>Pteridaceae</taxon>
        <taxon>Parkerioideae</taxon>
        <taxon>Ceratopteris</taxon>
    </lineage>
</organism>
<dbReference type="Gene3D" id="3.50.70.10">
    <property type="match status" value="1"/>
</dbReference>
<dbReference type="InterPro" id="IPR016087">
    <property type="entry name" value="Chalcone_isomerase"/>
</dbReference>
<comment type="caution">
    <text evidence="3">The sequence shown here is derived from an EMBL/GenBank/DDBJ whole genome shotgun (WGS) entry which is preliminary data.</text>
</comment>
<dbReference type="Proteomes" id="UP000825935">
    <property type="component" value="Chromosome 6"/>
</dbReference>
<dbReference type="Gene3D" id="1.10.890.20">
    <property type="match status" value="1"/>
</dbReference>
<feature type="domain" description="Chalcone isomerase" evidence="2">
    <location>
        <begin position="209"/>
        <end position="381"/>
    </location>
</feature>
<dbReference type="EMBL" id="CM035411">
    <property type="protein sequence ID" value="KAH7435764.1"/>
    <property type="molecule type" value="Genomic_DNA"/>
</dbReference>
<protein>
    <recommendedName>
        <fullName evidence="2">Chalcone isomerase domain-containing protein</fullName>
    </recommendedName>
</protein>
<evidence type="ECO:0000259" key="2">
    <source>
        <dbReference type="Pfam" id="PF16035"/>
    </source>
</evidence>
<dbReference type="GO" id="GO:0016872">
    <property type="term" value="F:intramolecular lyase activity"/>
    <property type="evidence" value="ECO:0007669"/>
    <property type="project" value="InterPro"/>
</dbReference>
<evidence type="ECO:0000256" key="1">
    <source>
        <dbReference type="ARBA" id="ARBA00007166"/>
    </source>
</evidence>
<dbReference type="SUPFAM" id="SSF54626">
    <property type="entry name" value="Chalcone isomerase"/>
    <property type="match status" value="1"/>
</dbReference>
<dbReference type="GO" id="GO:0009570">
    <property type="term" value="C:chloroplast stroma"/>
    <property type="evidence" value="ECO:0007669"/>
    <property type="project" value="TreeGrafter"/>
</dbReference>
<dbReference type="InterPro" id="IPR016089">
    <property type="entry name" value="Chalcone_isomerase_bundle_sf"/>
</dbReference>
<keyword evidence="4" id="KW-1185">Reference proteome</keyword>
<proteinExistence type="inferred from homology"/>
<sequence>MQGEWSLPNPFQQTTFFGLVKPSNNNRASKPIKGEFGGAWKLALRSTIAVLPWTYIVKSSRSETTIGKEDLNGTNSQRSPASAGLADSTGAYLSSSYSQHLHRLLECLLMQATFLCSPAASALAAVVMPSLENIPSKMLSNQLDKAGNVMGNKEDFPEEKVATVDIPHMSKHTFDKEDKVIIEPKTGFQFPAILSSDTALQSMYSSKQMLAGVGLKSTTVMKLKSIKIYAFGLYIRPDDVKAKLSKKYGALPSEELKRDPSFYADLLSHDLGMTVRLMVHYKSLNMGMVKRAFDTSLRNRLKKIKGIEEDEGLEIFNSYFSQDLFLPRGTTIDFRWLPGGQLRTEIDGNHLGTIYSHHLCRAFFDIYIGDPPVSIKAKEDIGENLARILQTS</sequence>
<dbReference type="EMBL" id="CM035411">
    <property type="protein sequence ID" value="KAH7435765.1"/>
    <property type="molecule type" value="Genomic_DNA"/>
</dbReference>
<evidence type="ECO:0000313" key="4">
    <source>
        <dbReference type="Proteomes" id="UP000825935"/>
    </source>
</evidence>
<accession>A0A8T2UQW5</accession>
<name>A0A8T2UQW5_CERRI</name>
<dbReference type="OrthoDB" id="18193at2759"/>
<dbReference type="PANTHER" id="PTHR47284">
    <property type="entry name" value="FATTY-ACID-BINDING PROTEIN 2"/>
    <property type="match status" value="1"/>
</dbReference>
<dbReference type="OMA" id="MRVKNLD"/>
<evidence type="ECO:0000313" key="3">
    <source>
        <dbReference type="EMBL" id="KAH7435764.1"/>
    </source>
</evidence>
<dbReference type="InterPro" id="IPR016088">
    <property type="entry name" value="Chalcone_isomerase_3-sand"/>
</dbReference>
<gene>
    <name evidence="3" type="ORF">KP509_06G079000</name>
</gene>
<comment type="similarity">
    <text evidence="1">Belongs to the chalcone isomerase family.</text>
</comment>
<dbReference type="PANTHER" id="PTHR47284:SF3">
    <property type="entry name" value="FATTY-ACID-BINDING PROTEIN 2"/>
    <property type="match status" value="1"/>
</dbReference>
<reference evidence="3" key="1">
    <citation type="submission" date="2021-08" db="EMBL/GenBank/DDBJ databases">
        <title>WGS assembly of Ceratopteris richardii.</title>
        <authorList>
            <person name="Marchant D.B."/>
            <person name="Chen G."/>
            <person name="Jenkins J."/>
            <person name="Shu S."/>
            <person name="Leebens-Mack J."/>
            <person name="Grimwood J."/>
            <person name="Schmutz J."/>
            <person name="Soltis P."/>
            <person name="Soltis D."/>
            <person name="Chen Z.-H."/>
        </authorList>
    </citation>
    <scope>NUCLEOTIDE SEQUENCE</scope>
    <source>
        <strain evidence="3">Whitten #5841</strain>
        <tissue evidence="3">Leaf</tissue>
    </source>
</reference>
<dbReference type="GO" id="GO:0005504">
    <property type="term" value="F:fatty acid binding"/>
    <property type="evidence" value="ECO:0007669"/>
    <property type="project" value="TreeGrafter"/>
</dbReference>